<protein>
    <recommendedName>
        <fullName evidence="3">Alpha/beta hydrolase family protein</fullName>
    </recommendedName>
</protein>
<accession>A0A847SE97</accession>
<gene>
    <name evidence="1" type="ORF">HGH91_00920</name>
</gene>
<proteinExistence type="predicted"/>
<dbReference type="InterPro" id="IPR029058">
    <property type="entry name" value="AB_hydrolase_fold"/>
</dbReference>
<dbReference type="EMBL" id="JABAHZ010000001">
    <property type="protein sequence ID" value="NLR77167.1"/>
    <property type="molecule type" value="Genomic_DNA"/>
</dbReference>
<comment type="caution">
    <text evidence="1">The sequence shown here is derived from an EMBL/GenBank/DDBJ whole genome shotgun (WGS) entry which is preliminary data.</text>
</comment>
<dbReference type="Proteomes" id="UP000552864">
    <property type="component" value="Unassembled WGS sequence"/>
</dbReference>
<evidence type="ECO:0000313" key="1">
    <source>
        <dbReference type="EMBL" id="NLR77167.1"/>
    </source>
</evidence>
<keyword evidence="2" id="KW-1185">Reference proteome</keyword>
<evidence type="ECO:0008006" key="3">
    <source>
        <dbReference type="Google" id="ProtNLM"/>
    </source>
</evidence>
<organism evidence="1 2">
    <name type="scientific">Chitinophaga eiseniae</name>
    <dbReference type="NCBI Taxonomy" id="634771"/>
    <lineage>
        <taxon>Bacteria</taxon>
        <taxon>Pseudomonadati</taxon>
        <taxon>Bacteroidota</taxon>
        <taxon>Chitinophagia</taxon>
        <taxon>Chitinophagales</taxon>
        <taxon>Chitinophagaceae</taxon>
        <taxon>Chitinophaga</taxon>
    </lineage>
</organism>
<evidence type="ECO:0000313" key="2">
    <source>
        <dbReference type="Proteomes" id="UP000552864"/>
    </source>
</evidence>
<sequence>MQLVNKKNTVSQAAAPVWQWRISVDSIISGETQAAPQAFLWIPEHCKQLKAVVWGQHNMTEATVLEHPAFRKTLAELGIGEIWVTPAITQMFDFTKNAPADFERMMNRLAEVSGYTALKTIPVIPIGHSAQASFPWNFAAWNPARTLAVISLHGDAPLTKLTGSGAPNPDWGNRNIDGVPSLFIMGEYEWWEDRMLPAISYTQMHPHSVISLFADAGHGHFDASDALVDYISLFIRKAMKYRWRANGLHPVQREDGWLMGKWHKDSQPTAPAAPFNAYTGNRQSASWVFDSSMANATEHYYKTARGKRQQFIGFIRDGKIQVPGKSHAVYAVNVQLLPDGITFHISAFFADSTRTRQVTEHASTPLMINRICGPVKKINDTTFRLDFYRMGFNNTKRSNDIWLVAENRGDDVFKSAVQQLNIKIPLPQTTGEAQQIYFKSLPDQQKGVKELSLTAQTTSGLPVNYYVKEGPAFIKDNKLVFTGVPPRAKLPLKVTVVAWQYGITGKYQSALPVERSFFIVP</sequence>
<dbReference type="SUPFAM" id="SSF53474">
    <property type="entry name" value="alpha/beta-Hydrolases"/>
    <property type="match status" value="1"/>
</dbReference>
<reference evidence="1 2" key="1">
    <citation type="submission" date="2020-04" db="EMBL/GenBank/DDBJ databases">
        <authorList>
            <person name="Yin C."/>
        </authorList>
    </citation>
    <scope>NUCLEOTIDE SEQUENCE [LARGE SCALE GENOMIC DNA]</scope>
    <source>
        <strain evidence="1 2">Ak56</strain>
    </source>
</reference>
<name>A0A847SE97_9BACT</name>
<dbReference type="AlphaFoldDB" id="A0A847SE97"/>